<evidence type="ECO:0000313" key="1">
    <source>
        <dbReference type="EMBL" id="QDP45528.1"/>
    </source>
</evidence>
<dbReference type="EMBL" id="MN062720">
    <property type="protein sequence ID" value="QDP45528.1"/>
    <property type="molecule type" value="Genomic_DNA"/>
</dbReference>
<evidence type="ECO:0008006" key="3">
    <source>
        <dbReference type="Google" id="ProtNLM"/>
    </source>
</evidence>
<name>A0A516KV15_9CAUD</name>
<gene>
    <name evidence="1" type="primary">44</name>
    <name evidence="1" type="ORF">SEA_FUZZBUSTER_44</name>
</gene>
<proteinExistence type="predicted"/>
<dbReference type="Proteomes" id="UP000315280">
    <property type="component" value="Segment"/>
</dbReference>
<keyword evidence="2" id="KW-1185">Reference proteome</keyword>
<organism evidence="1 2">
    <name type="scientific">Microbacterium phage FuzzBuster</name>
    <dbReference type="NCBI Taxonomy" id="2590935"/>
    <lineage>
        <taxon>Viruses</taxon>
        <taxon>Duplodnaviria</taxon>
        <taxon>Heunggongvirae</taxon>
        <taxon>Uroviricota</taxon>
        <taxon>Caudoviricetes</taxon>
        <taxon>Hodgkinviridae</taxon>
        <taxon>Fuzzbustervirus</taxon>
        <taxon>Fuzzbustervirus fuzzbuster</taxon>
    </lineage>
</organism>
<protein>
    <recommendedName>
        <fullName evidence="3">Minor tail protein</fullName>
    </recommendedName>
</protein>
<reference evidence="1 2" key="1">
    <citation type="submission" date="2019-06" db="EMBL/GenBank/DDBJ databases">
        <authorList>
            <person name="Austin C.R."/>
            <person name="Baumgardner C.A."/>
            <person name="Baysinger H.J."/>
            <person name="David A.M."/>
            <person name="Folse N.B."/>
            <person name="Gammon C.A."/>
            <person name="Garcia V.M."/>
            <person name="Gobble C.S."/>
            <person name="Herold B.N."/>
            <person name="Huamancondor M.S."/>
            <person name="Matheson G.R."/>
            <person name="Mondragon I."/>
            <person name="Nemes S.A."/>
            <person name="Neri L.M."/>
            <person name="Renaud V.D."/>
            <person name="Rigsbee E.A."/>
            <person name="Rockette B.M."/>
            <person name="Santiago M.R."/>
            <person name="Savage M.D."/>
            <person name="Simpson J.M."/>
            <person name="Slentz J.N."/>
            <person name="Spencer B.G."/>
            <person name="White D.J."/>
            <person name="Yarboro C.B."/>
            <person name="Anderson E.L."/>
            <person name="Wallen J.R."/>
            <person name="Gainey M.D."/>
            <person name="Garlena R.A."/>
            <person name="Russell D.A."/>
            <person name="Pope W.H."/>
            <person name="Jacobs-Sera D."/>
            <person name="Hatfull G.F."/>
        </authorList>
    </citation>
    <scope>NUCLEOTIDE SEQUENCE [LARGE SCALE GENOMIC DNA]</scope>
</reference>
<sequence length="248" mass="26397">MMTDRSQAGFLKRIQHRLTAVERRLARGAFSLPPRLEPVGEAITDWNDAVAVGYYSALSAAANAPAALPLVGVVTYEQGSGTIAQEVWSPSANPNLRALTWRRVYTTGAWSTWKQTPEVFYSERASGNIASITTSWVQITPISITVTLTRAGRLRFSANAVSYSSSVGDVVVLELRDGATGIQSWTHPANSSPTAAATGNGLNFECILPVAAGTHTYTLWVARAAGSGSITIAPSAVNLCWLSVEQVS</sequence>
<evidence type="ECO:0000313" key="2">
    <source>
        <dbReference type="Proteomes" id="UP000315280"/>
    </source>
</evidence>
<accession>A0A516KV15</accession>